<dbReference type="CDD" id="cd05282">
    <property type="entry name" value="ETR_like"/>
    <property type="match status" value="1"/>
</dbReference>
<keyword evidence="1" id="KW-0521">NADP</keyword>
<sequence length="340" mass="36083">MATRTQKAVQVVQLTADPEENLRLVHDAPVAIPEEGKVLVNMLVRPVNPVDIYGLMSHDPDAKLDRPKVPGYEGVGKVAVLGPGTSGFAVGDRVVSMSPWLSTYAGQGTWQQFVVFPEADLLKVPDGVSDSDAAQFLINPATALGLFKTLAVPKGEWLLQTAAGSVLGRLMIAIAKRAGVKTINVVRRSEQAAELLKLGADVVIGTDEEDMAERVKDVTGGKGVYGATDAVAGKTTGEIVSLLRPHGTVLLYGALAGWDITVPVGPLLMERRRVEGFGLFDWLPSLGPEGARAALDELWSLFLDGTIKPYSGESYPLEKAAEAVKASLQDARGPKILLVG</sequence>
<dbReference type="SUPFAM" id="SSF50129">
    <property type="entry name" value="GroES-like"/>
    <property type="match status" value="1"/>
</dbReference>
<dbReference type="Proteomes" id="UP001445335">
    <property type="component" value="Unassembled WGS sequence"/>
</dbReference>
<reference evidence="4 5" key="1">
    <citation type="journal article" date="2024" name="Nat. Commun.">
        <title>Phylogenomics reveals the evolutionary origins of lichenization in chlorophyte algae.</title>
        <authorList>
            <person name="Puginier C."/>
            <person name="Libourel C."/>
            <person name="Otte J."/>
            <person name="Skaloud P."/>
            <person name="Haon M."/>
            <person name="Grisel S."/>
            <person name="Petersen M."/>
            <person name="Berrin J.G."/>
            <person name="Delaux P.M."/>
            <person name="Dal Grande F."/>
            <person name="Keller J."/>
        </authorList>
    </citation>
    <scope>NUCLEOTIDE SEQUENCE [LARGE SCALE GENOMIC DNA]</scope>
    <source>
        <strain evidence="4 5">SAG 245.80</strain>
    </source>
</reference>
<dbReference type="Pfam" id="PF08240">
    <property type="entry name" value="ADH_N"/>
    <property type="match status" value="1"/>
</dbReference>
<keyword evidence="5" id="KW-1185">Reference proteome</keyword>
<gene>
    <name evidence="4" type="ORF">WJX81_003730</name>
</gene>
<dbReference type="Pfam" id="PF00107">
    <property type="entry name" value="ADH_zinc_N"/>
    <property type="match status" value="1"/>
</dbReference>
<dbReference type="SUPFAM" id="SSF51735">
    <property type="entry name" value="NAD(P)-binding Rossmann-fold domains"/>
    <property type="match status" value="1"/>
</dbReference>
<dbReference type="PANTHER" id="PTHR48106:SF2">
    <property type="entry name" value="ZN2+-BINDING DEHYDROGENASE"/>
    <property type="match status" value="1"/>
</dbReference>
<proteinExistence type="predicted"/>
<accession>A0AAW1S8F0</accession>
<dbReference type="PANTHER" id="PTHR48106">
    <property type="entry name" value="QUINONE OXIDOREDUCTASE PIG3-RELATED"/>
    <property type="match status" value="1"/>
</dbReference>
<comment type="caution">
    <text evidence="4">The sequence shown here is derived from an EMBL/GenBank/DDBJ whole genome shotgun (WGS) entry which is preliminary data.</text>
</comment>
<dbReference type="Gene3D" id="3.40.50.720">
    <property type="entry name" value="NAD(P)-binding Rossmann-like Domain"/>
    <property type="match status" value="1"/>
</dbReference>
<organism evidence="4 5">
    <name type="scientific">Elliptochloris bilobata</name>
    <dbReference type="NCBI Taxonomy" id="381761"/>
    <lineage>
        <taxon>Eukaryota</taxon>
        <taxon>Viridiplantae</taxon>
        <taxon>Chlorophyta</taxon>
        <taxon>core chlorophytes</taxon>
        <taxon>Trebouxiophyceae</taxon>
        <taxon>Trebouxiophyceae incertae sedis</taxon>
        <taxon>Elliptochloris clade</taxon>
        <taxon>Elliptochloris</taxon>
    </lineage>
</organism>
<dbReference type="Gene3D" id="3.90.180.10">
    <property type="entry name" value="Medium-chain alcohol dehydrogenases, catalytic domain"/>
    <property type="match status" value="1"/>
</dbReference>
<keyword evidence="2" id="KW-0560">Oxidoreductase</keyword>
<dbReference type="GO" id="GO:0016651">
    <property type="term" value="F:oxidoreductase activity, acting on NAD(P)H"/>
    <property type="evidence" value="ECO:0007669"/>
    <property type="project" value="TreeGrafter"/>
</dbReference>
<dbReference type="InterPro" id="IPR013154">
    <property type="entry name" value="ADH-like_N"/>
</dbReference>
<dbReference type="AlphaFoldDB" id="A0AAW1S8F0"/>
<dbReference type="InterPro" id="IPR020843">
    <property type="entry name" value="ER"/>
</dbReference>
<dbReference type="InterPro" id="IPR036291">
    <property type="entry name" value="NAD(P)-bd_dom_sf"/>
</dbReference>
<dbReference type="EMBL" id="JALJOU010000010">
    <property type="protein sequence ID" value="KAK9841796.1"/>
    <property type="molecule type" value="Genomic_DNA"/>
</dbReference>
<dbReference type="GO" id="GO:0070402">
    <property type="term" value="F:NADPH binding"/>
    <property type="evidence" value="ECO:0007669"/>
    <property type="project" value="TreeGrafter"/>
</dbReference>
<dbReference type="InterPro" id="IPR011032">
    <property type="entry name" value="GroES-like_sf"/>
</dbReference>
<evidence type="ECO:0000256" key="1">
    <source>
        <dbReference type="ARBA" id="ARBA00022857"/>
    </source>
</evidence>
<evidence type="ECO:0000259" key="3">
    <source>
        <dbReference type="SMART" id="SM00829"/>
    </source>
</evidence>
<name>A0AAW1S8F0_9CHLO</name>
<protein>
    <recommendedName>
        <fullName evidence="3">Enoyl reductase (ER) domain-containing protein</fullName>
    </recommendedName>
</protein>
<evidence type="ECO:0000313" key="4">
    <source>
        <dbReference type="EMBL" id="KAK9841796.1"/>
    </source>
</evidence>
<evidence type="ECO:0000313" key="5">
    <source>
        <dbReference type="Proteomes" id="UP001445335"/>
    </source>
</evidence>
<evidence type="ECO:0000256" key="2">
    <source>
        <dbReference type="ARBA" id="ARBA00023002"/>
    </source>
</evidence>
<dbReference type="InterPro" id="IPR013149">
    <property type="entry name" value="ADH-like_C"/>
</dbReference>
<dbReference type="SMART" id="SM00829">
    <property type="entry name" value="PKS_ER"/>
    <property type="match status" value="1"/>
</dbReference>
<feature type="domain" description="Enoyl reductase (ER)" evidence="3">
    <location>
        <begin position="17"/>
        <end position="338"/>
    </location>
</feature>